<proteinExistence type="predicted"/>
<keyword evidence="2" id="KW-0812">Transmembrane</keyword>
<evidence type="ECO:0000259" key="4">
    <source>
        <dbReference type="Pfam" id="PF05569"/>
    </source>
</evidence>
<evidence type="ECO:0000313" key="6">
    <source>
        <dbReference type="Proteomes" id="UP001161391"/>
    </source>
</evidence>
<dbReference type="PANTHER" id="PTHR21666">
    <property type="entry name" value="PEPTIDASE-RELATED"/>
    <property type="match status" value="1"/>
</dbReference>
<dbReference type="InterPro" id="IPR011055">
    <property type="entry name" value="Dup_hybrid_motif"/>
</dbReference>
<dbReference type="InterPro" id="IPR008756">
    <property type="entry name" value="Peptidase_M56"/>
</dbReference>
<dbReference type="CDD" id="cd07341">
    <property type="entry name" value="M56_BlaR1_MecR1_like"/>
    <property type="match status" value="1"/>
</dbReference>
<comment type="caution">
    <text evidence="5">The sequence shown here is derived from an EMBL/GenBank/DDBJ whole genome shotgun (WGS) entry which is preliminary data.</text>
</comment>
<feature type="compositionally biased region" description="Basic and acidic residues" evidence="1">
    <location>
        <begin position="344"/>
        <end position="368"/>
    </location>
</feature>
<keyword evidence="2" id="KW-1133">Transmembrane helix</keyword>
<keyword evidence="6" id="KW-1185">Reference proteome</keyword>
<gene>
    <name evidence="5" type="ORF">GCM10007853_00650</name>
</gene>
<dbReference type="Pfam" id="PF05569">
    <property type="entry name" value="Peptidase_M56"/>
    <property type="match status" value="1"/>
</dbReference>
<dbReference type="InterPro" id="IPR050570">
    <property type="entry name" value="Cell_wall_metabolism_enzyme"/>
</dbReference>
<reference evidence="5" key="2">
    <citation type="submission" date="2023-01" db="EMBL/GenBank/DDBJ databases">
        <title>Draft genome sequence of Algimonas ampicilliniresistens strain NBRC 108219.</title>
        <authorList>
            <person name="Sun Q."/>
            <person name="Mori K."/>
        </authorList>
    </citation>
    <scope>NUCLEOTIDE SEQUENCE</scope>
    <source>
        <strain evidence="5">NBRC 108219</strain>
    </source>
</reference>
<feature type="transmembrane region" description="Helical" evidence="2">
    <location>
        <begin position="109"/>
        <end position="127"/>
    </location>
</feature>
<dbReference type="Gene3D" id="2.70.70.10">
    <property type="entry name" value="Glucose Permease (Domain IIA)"/>
    <property type="match status" value="1"/>
</dbReference>
<dbReference type="EMBL" id="BSNK01000001">
    <property type="protein sequence ID" value="GLQ22191.1"/>
    <property type="molecule type" value="Genomic_DNA"/>
</dbReference>
<evidence type="ECO:0000313" key="5">
    <source>
        <dbReference type="EMBL" id="GLQ22191.1"/>
    </source>
</evidence>
<feature type="compositionally biased region" description="Polar residues" evidence="1">
    <location>
        <begin position="330"/>
        <end position="342"/>
    </location>
</feature>
<dbReference type="CDD" id="cd12797">
    <property type="entry name" value="M23_peptidase"/>
    <property type="match status" value="1"/>
</dbReference>
<dbReference type="InterPro" id="IPR016047">
    <property type="entry name" value="M23ase_b-sheet_dom"/>
</dbReference>
<protein>
    <submittedName>
        <fullName evidence="5">Uncharacterized protein</fullName>
    </submittedName>
</protein>
<feature type="compositionally biased region" description="Basic residues" evidence="1">
    <location>
        <begin position="369"/>
        <end position="383"/>
    </location>
</feature>
<evidence type="ECO:0000259" key="3">
    <source>
        <dbReference type="Pfam" id="PF01551"/>
    </source>
</evidence>
<dbReference type="SUPFAM" id="SSF51261">
    <property type="entry name" value="Duplicated hybrid motif"/>
    <property type="match status" value="1"/>
</dbReference>
<dbReference type="Proteomes" id="UP001161391">
    <property type="component" value="Unassembled WGS sequence"/>
</dbReference>
<feature type="transmembrane region" description="Helical" evidence="2">
    <location>
        <begin position="38"/>
        <end position="59"/>
    </location>
</feature>
<name>A0ABQ5V6I7_9PROT</name>
<reference evidence="5" key="1">
    <citation type="journal article" date="2014" name="Int. J. Syst. Evol. Microbiol.">
        <title>Complete genome of a new Firmicutes species belonging to the dominant human colonic microbiota ('Ruminococcus bicirculans') reveals two chromosomes and a selective capacity to utilize plant glucans.</title>
        <authorList>
            <consortium name="NISC Comparative Sequencing Program"/>
            <person name="Wegmann U."/>
            <person name="Louis P."/>
            <person name="Goesmann A."/>
            <person name="Henrissat B."/>
            <person name="Duncan S.H."/>
            <person name="Flint H.J."/>
        </authorList>
    </citation>
    <scope>NUCLEOTIDE SEQUENCE</scope>
    <source>
        <strain evidence="5">NBRC 108219</strain>
    </source>
</reference>
<dbReference type="Pfam" id="PF01551">
    <property type="entry name" value="Peptidase_M23"/>
    <property type="match status" value="1"/>
</dbReference>
<sequence>MTLLLTFLLGMACVSAALYAGARLFLHLDERAEQWPLLWATGLLLSVLIPLAGIALLLMPDWAPTPSFEILSLHEPLNSLGHSLGFIPDLEPTTAYSAEIVTLATVSKFLAVIYLIGLAVNLVKLAFGRVRIHRLIDLADPLGPWSGDDVLLSPAAQSPFAWTPFGQPQHSRIVIPESYTRQMSQDSLNDILTHERTHIERRDDECGLILRTLLCMCWISPFAHGLFGRWSQSTEIRCDMAVTDGRTPKMRKAYADTLLRALHIVAGRVVQYPAASFSTHRIRNEKMRITHIMKGTRPTYKRGRDKALLGLAATAITVVGMISISTTASAGDSASQTTSAPDTSKADKATKAPKSPKADKATKTDKSSKAHKATKALKVGKKHVSSAMVSGRLTSTFGPAADPFNKGKMRDHYGIDIAAPLGTPIYAPANGIITAATNVYDGKPAYGTVVVLQTDDGVQTVFAHLDSYTVRAGQSVTQGTQIATVGSSGKSTGPHVHIETYQNGTRLDPQGVWPLQGG</sequence>
<feature type="region of interest" description="Disordered" evidence="1">
    <location>
        <begin position="330"/>
        <end position="383"/>
    </location>
</feature>
<feature type="domain" description="M23ase beta-sheet core" evidence="3">
    <location>
        <begin position="411"/>
        <end position="509"/>
    </location>
</feature>
<feature type="domain" description="Peptidase M56" evidence="4">
    <location>
        <begin position="169"/>
        <end position="281"/>
    </location>
</feature>
<dbReference type="RefSeq" id="WP_284386470.1">
    <property type="nucleotide sequence ID" value="NZ_BSNK01000001.1"/>
</dbReference>
<organism evidence="5 6">
    <name type="scientific">Algimonas ampicilliniresistens</name>
    <dbReference type="NCBI Taxonomy" id="1298735"/>
    <lineage>
        <taxon>Bacteria</taxon>
        <taxon>Pseudomonadati</taxon>
        <taxon>Pseudomonadota</taxon>
        <taxon>Alphaproteobacteria</taxon>
        <taxon>Maricaulales</taxon>
        <taxon>Robiginitomaculaceae</taxon>
        <taxon>Algimonas</taxon>
    </lineage>
</organism>
<feature type="transmembrane region" description="Helical" evidence="2">
    <location>
        <begin position="307"/>
        <end position="328"/>
    </location>
</feature>
<accession>A0ABQ5V6I7</accession>
<feature type="transmembrane region" description="Helical" evidence="2">
    <location>
        <begin position="6"/>
        <end position="26"/>
    </location>
</feature>
<evidence type="ECO:0000256" key="2">
    <source>
        <dbReference type="SAM" id="Phobius"/>
    </source>
</evidence>
<dbReference type="PANTHER" id="PTHR21666:SF270">
    <property type="entry name" value="MUREIN HYDROLASE ACTIVATOR ENVC"/>
    <property type="match status" value="1"/>
</dbReference>
<evidence type="ECO:0000256" key="1">
    <source>
        <dbReference type="SAM" id="MobiDB-lite"/>
    </source>
</evidence>
<keyword evidence="2" id="KW-0472">Membrane</keyword>